<keyword evidence="3" id="KW-1185">Reference proteome</keyword>
<feature type="chain" id="PRO_5032948906" evidence="1">
    <location>
        <begin position="21"/>
        <end position="71"/>
    </location>
</feature>
<accession>A0A822YFG7</accession>
<evidence type="ECO:0000313" key="3">
    <source>
        <dbReference type="Proteomes" id="UP000607653"/>
    </source>
</evidence>
<proteinExistence type="predicted"/>
<dbReference type="EMBL" id="DUZY01000003">
    <property type="protein sequence ID" value="DAD31280.1"/>
    <property type="molecule type" value="Genomic_DNA"/>
</dbReference>
<comment type="caution">
    <text evidence="2">The sequence shown here is derived from an EMBL/GenBank/DDBJ whole genome shotgun (WGS) entry which is preliminary data.</text>
</comment>
<protein>
    <submittedName>
        <fullName evidence="2">Uncharacterized protein</fullName>
    </submittedName>
</protein>
<reference evidence="2 3" key="1">
    <citation type="journal article" date="2020" name="Mol. Biol. Evol.">
        <title>Distinct Expression and Methylation Patterns for Genes with Different Fates following a Single Whole-Genome Duplication in Flowering Plants.</title>
        <authorList>
            <person name="Shi T."/>
            <person name="Rahmani R.S."/>
            <person name="Gugger P.F."/>
            <person name="Wang M."/>
            <person name="Li H."/>
            <person name="Zhang Y."/>
            <person name="Li Z."/>
            <person name="Wang Q."/>
            <person name="Van de Peer Y."/>
            <person name="Marchal K."/>
            <person name="Chen J."/>
        </authorList>
    </citation>
    <scope>NUCLEOTIDE SEQUENCE [LARGE SCALE GENOMIC DNA]</scope>
    <source>
        <tissue evidence="2">Leaf</tissue>
    </source>
</reference>
<name>A0A822YFG7_NELNU</name>
<gene>
    <name evidence="2" type="ORF">HUJ06_010131</name>
</gene>
<organism evidence="2 3">
    <name type="scientific">Nelumbo nucifera</name>
    <name type="common">Sacred lotus</name>
    <dbReference type="NCBI Taxonomy" id="4432"/>
    <lineage>
        <taxon>Eukaryota</taxon>
        <taxon>Viridiplantae</taxon>
        <taxon>Streptophyta</taxon>
        <taxon>Embryophyta</taxon>
        <taxon>Tracheophyta</taxon>
        <taxon>Spermatophyta</taxon>
        <taxon>Magnoliopsida</taxon>
        <taxon>Proteales</taxon>
        <taxon>Nelumbonaceae</taxon>
        <taxon>Nelumbo</taxon>
    </lineage>
</organism>
<evidence type="ECO:0000256" key="1">
    <source>
        <dbReference type="SAM" id="SignalP"/>
    </source>
</evidence>
<keyword evidence="1" id="KW-0732">Signal</keyword>
<dbReference type="AlphaFoldDB" id="A0A822YFG7"/>
<evidence type="ECO:0000313" key="2">
    <source>
        <dbReference type="EMBL" id="DAD31280.1"/>
    </source>
</evidence>
<feature type="signal peptide" evidence="1">
    <location>
        <begin position="1"/>
        <end position="20"/>
    </location>
</feature>
<sequence length="71" mass="8342">MQYLSFCLFIFVVIMNCVLDDQEIWVEIGESDSDRDIMLLQLEQKCLDVYRRKANKASNCSFFVNIVVVIE</sequence>
<dbReference type="Proteomes" id="UP000607653">
    <property type="component" value="Unassembled WGS sequence"/>
</dbReference>